<dbReference type="Proteomes" id="UP001159363">
    <property type="component" value="Chromosome 1"/>
</dbReference>
<organism evidence="2 3">
    <name type="scientific">Dryococelus australis</name>
    <dbReference type="NCBI Taxonomy" id="614101"/>
    <lineage>
        <taxon>Eukaryota</taxon>
        <taxon>Metazoa</taxon>
        <taxon>Ecdysozoa</taxon>
        <taxon>Arthropoda</taxon>
        <taxon>Hexapoda</taxon>
        <taxon>Insecta</taxon>
        <taxon>Pterygota</taxon>
        <taxon>Neoptera</taxon>
        <taxon>Polyneoptera</taxon>
        <taxon>Phasmatodea</taxon>
        <taxon>Verophasmatodea</taxon>
        <taxon>Anareolatae</taxon>
        <taxon>Phasmatidae</taxon>
        <taxon>Eurycanthinae</taxon>
        <taxon>Dryococelus</taxon>
    </lineage>
</organism>
<comment type="caution">
    <text evidence="2">The sequence shown here is derived from an EMBL/GenBank/DDBJ whole genome shotgun (WGS) entry which is preliminary data.</text>
</comment>
<evidence type="ECO:0000256" key="1">
    <source>
        <dbReference type="SAM" id="MobiDB-lite"/>
    </source>
</evidence>
<evidence type="ECO:0000313" key="3">
    <source>
        <dbReference type="Proteomes" id="UP001159363"/>
    </source>
</evidence>
<keyword evidence="3" id="KW-1185">Reference proteome</keyword>
<gene>
    <name evidence="2" type="ORF">PR048_003287</name>
</gene>
<evidence type="ECO:0000313" key="2">
    <source>
        <dbReference type="EMBL" id="KAJ8897929.1"/>
    </source>
</evidence>
<reference evidence="2 3" key="1">
    <citation type="submission" date="2023-02" db="EMBL/GenBank/DDBJ databases">
        <title>LHISI_Scaffold_Assembly.</title>
        <authorList>
            <person name="Stuart O.P."/>
            <person name="Cleave R."/>
            <person name="Magrath M.J.L."/>
            <person name="Mikheyev A.S."/>
        </authorList>
    </citation>
    <scope>NUCLEOTIDE SEQUENCE [LARGE SCALE GENOMIC DNA]</scope>
    <source>
        <strain evidence="2">Daus_M_001</strain>
        <tissue evidence="2">Leg muscle</tissue>
    </source>
</reference>
<feature type="compositionally biased region" description="Basic and acidic residues" evidence="1">
    <location>
        <begin position="1156"/>
        <end position="1166"/>
    </location>
</feature>
<feature type="region of interest" description="Disordered" evidence="1">
    <location>
        <begin position="81"/>
        <end position="100"/>
    </location>
</feature>
<dbReference type="EMBL" id="JARBHB010000001">
    <property type="protein sequence ID" value="KAJ8897929.1"/>
    <property type="molecule type" value="Genomic_DNA"/>
</dbReference>
<feature type="region of interest" description="Disordered" evidence="1">
    <location>
        <begin position="1009"/>
        <end position="1035"/>
    </location>
</feature>
<feature type="region of interest" description="Disordered" evidence="1">
    <location>
        <begin position="33"/>
        <end position="63"/>
    </location>
</feature>
<protein>
    <submittedName>
        <fullName evidence="2">Uncharacterized protein</fullName>
    </submittedName>
</protein>
<feature type="region of interest" description="Disordered" evidence="1">
    <location>
        <begin position="1051"/>
        <end position="1114"/>
    </location>
</feature>
<proteinExistence type="predicted"/>
<feature type="compositionally biased region" description="Basic and acidic residues" evidence="1">
    <location>
        <begin position="1079"/>
        <end position="1092"/>
    </location>
</feature>
<name>A0ABQ9IMP9_9NEOP</name>
<accession>A0ABQ9IMP9</accession>
<feature type="region of interest" description="Disordered" evidence="1">
    <location>
        <begin position="1145"/>
        <end position="1184"/>
    </location>
</feature>
<sequence length="1588" mass="175491">MEFFWDPQHKRVSRGRGGEGVAAVSPEKYIGRREETTGENRANCRCPPENKSSGVRSAAAETKPSGAERFIMVKEAVKGDTEEGDSLAAGHGAARSAERRNVRSDLLVRAPSRGLQRSLQMSPETIGTGSSGNAPDCGTCLEAIRPPYFGEPGSIPAGVAPGFLHVGIVPDDAAGRRVFLGISCFPRPCIPALFHTYLTAPSPVQDLDVKNHGEEISALLKALMVIAPDTLLMPTAALIVLWFRATRNANATEYISTEAKCSCASFCVGVPILVVESKLLPNELAKFSGVYSSVGTVIFREKIGPQSRLQYYIYTSAVGITPLAAGAASTFDSTTQDSVTSTLNRRDWCADSLHEPEHISANKKSYTILQCFELYLVSIDSTILQISEHSPRFSLAAAPTCLISLKEARHSTAKLILLDEEFSEAYQTHFLPVAGVGQTHSNLEFSLSSNNNANFAGLYSSVIHCNTHLHFPVGAFGDDGKARPRVVTDRASRRVHLRPATSRNTQATRVRGFPAIPTLHMYIYYTCTLRRTSYVVASVPLYPRSCICTSFTFKLAREYSTVQRWNIRLSRELQLHMPPRWRHWLATCGNRKVPASPRALNAATEYSLNNERCLPPCEGLLLLDIVFCYVHLTSISSLPVQRPIYITPCDMGFAKRLVKIRGVAVAERLVCSPSTKATRVQSPARPLPDFHICKSCRTMSLVGIFSRGSPVSPHPFIPALLNITSITLIGSRYLAVKSRPDIFTRSLMTSCCWVVAAGSAVHAPLRGTPPPLWLTHSSSQARARSSARRSSQVQDSNCSVLVNGEASTEVLPFMMKIRHRPPLPRSSRATAIKAKTVVNLQKRYVVPPPPHNVKGKGVEEWLEIPLKHLDGDKEVVLLGISLINSLRNNGSPPLSAQTQSACWRHFPKPQDGPLVNRRHLRFHPLAKKLSLSSPYKAWETLLGLRPTSRQWGVGTWNGQLFLRQTCDAERFAVQTAEEELDNTLPPPFPVTSSRHSCPVLVADRPDVTDHSRETAEEELDNTLPPPFPVTSSRHSCPVLVADRPDLTDHSRETAEEELDNTLPPPFPVTSSRHSCPVRVADRPDVTDHSRETAEEELDNTLPPPFPVTSSRHSCPVRVADRPDVTDHSREVDKTYVGSLERRGDFSQRVLPLTPGDSRRGGKERSSGRRSSCRVDGGSRGRGEVLGMEETETVSEMPEFVDKMIIFDGATQRVIARWRDAYKSSRLAEVAVKNAVIAVFDRAWWLRCNRYAGQVRIETYEMTNFRITNLSFRTRLHCFRCYITRTCSDTSKQVRTPVAQSVGAPPVWVAGGSGIKSRRMYKYADISCTWLSAVTVEDDDWASVLQEASNTWLDYSSPVKANWALSPARIVPGFSHVGIIVPDDAAGRPVFSGLTPPPGPFFSALLRTHLTSSASALKTSVLRGAQISPLSAPSKMPKMWIHSLFGHLGPAGEFRANGKHWGKRRHNHGLSLWQQPTNEMRILALLEKRTSSLAYGSLNLRIFLIFTYWLKCFQGIQPTSSAQLGGNKAMFTTAVWRQARLLARAICICPCRLRDNALRSVIIGTRIMIAYVSPLPERVIARRPGKSLR</sequence>